<dbReference type="KEGG" id="cpc:Cpar_1452"/>
<dbReference type="SUPFAM" id="SSF53335">
    <property type="entry name" value="S-adenosyl-L-methionine-dependent methyltransferases"/>
    <property type="match status" value="2"/>
</dbReference>
<dbReference type="RefSeq" id="WP_012502683.1">
    <property type="nucleotide sequence ID" value="NC_011027.1"/>
</dbReference>
<dbReference type="Gene3D" id="3.40.50.150">
    <property type="entry name" value="Vaccinia Virus protein VP39"/>
    <property type="match status" value="1"/>
</dbReference>
<dbReference type="PANTHER" id="PTHR43861">
    <property type="entry name" value="TRANS-ACONITATE 2-METHYLTRANSFERASE-RELATED"/>
    <property type="match status" value="1"/>
</dbReference>
<sequence>MNKKKELSRACPVCGCGYGEIIHHMDFVLEPENPLPTSYDVVKCTDCSFLFADVDADQAKYDLYYELLSKYEDKNTASGYGDTEYDKKRLSVTADFISGLLSREKAILDIGSGGGGLLKELKEKGYSDLNALEPASKCVHEMPSYINGKSGSLFDDLMQIFEGKKFDLIILSHVAEHIYDLKGALKNVISLLKADGKIYIEVPDASRYANFYKVPFYYFDVEHINHFDRNSLDHLALSVGLASNEVVEKIIEVSGTDLYPAVGMVFIRSNAGYELKKYVAKSLLDTRLESLKNIIDSQLNIAIWGAGNYTKRLLASSMLGEAKISFFVDSDSGKQGKSLFGRPVFGPNVLCEFSGPVVVASALFASEILEQIKKMKIDNQVIVL</sequence>
<keyword evidence="1" id="KW-0489">Methyltransferase</keyword>
<accession>B3QPJ7</accession>
<dbReference type="InterPro" id="IPR029063">
    <property type="entry name" value="SAM-dependent_MTases_sf"/>
</dbReference>
<dbReference type="eggNOG" id="COG2227">
    <property type="taxonomic scope" value="Bacteria"/>
</dbReference>
<dbReference type="Gene3D" id="3.40.50.720">
    <property type="entry name" value="NAD(P)-binding Rossmann-like Domain"/>
    <property type="match status" value="1"/>
</dbReference>
<proteinExistence type="predicted"/>
<keyword evidence="1" id="KW-0808">Transferase</keyword>
<dbReference type="AlphaFoldDB" id="B3QPJ7"/>
<evidence type="ECO:0000313" key="2">
    <source>
        <dbReference type="Proteomes" id="UP000008811"/>
    </source>
</evidence>
<keyword evidence="2" id="KW-1185">Reference proteome</keyword>
<dbReference type="CDD" id="cd02440">
    <property type="entry name" value="AdoMet_MTases"/>
    <property type="match status" value="1"/>
</dbReference>
<organism evidence="1 2">
    <name type="scientific">Chlorobaculum parvum (strain DSM 263 / NCIMB 8327)</name>
    <name type="common">Chlorobium vibrioforme subsp. thiosulfatophilum</name>
    <dbReference type="NCBI Taxonomy" id="517417"/>
    <lineage>
        <taxon>Bacteria</taxon>
        <taxon>Pseudomonadati</taxon>
        <taxon>Chlorobiota</taxon>
        <taxon>Chlorobiia</taxon>
        <taxon>Chlorobiales</taxon>
        <taxon>Chlorobiaceae</taxon>
        <taxon>Chlorobaculum</taxon>
    </lineage>
</organism>
<dbReference type="GO" id="GO:0008168">
    <property type="term" value="F:methyltransferase activity"/>
    <property type="evidence" value="ECO:0007669"/>
    <property type="project" value="UniProtKB-KW"/>
</dbReference>
<evidence type="ECO:0000313" key="1">
    <source>
        <dbReference type="EMBL" id="ACF11850.1"/>
    </source>
</evidence>
<name>B3QPJ7_CHLP8</name>
<dbReference type="STRING" id="517417.Cpar_1452"/>
<dbReference type="EMBL" id="CP001099">
    <property type="protein sequence ID" value="ACF11850.1"/>
    <property type="molecule type" value="Genomic_DNA"/>
</dbReference>
<gene>
    <name evidence="1" type="ordered locus">Cpar_1452</name>
</gene>
<dbReference type="Pfam" id="PF13489">
    <property type="entry name" value="Methyltransf_23"/>
    <property type="match status" value="1"/>
</dbReference>
<dbReference type="GO" id="GO:0032259">
    <property type="term" value="P:methylation"/>
    <property type="evidence" value="ECO:0007669"/>
    <property type="project" value="UniProtKB-KW"/>
</dbReference>
<reference evidence="1" key="1">
    <citation type="submission" date="2008-06" db="EMBL/GenBank/DDBJ databases">
        <title>Complete sequence of Chlorobaculum parvum NCIB 8327.</title>
        <authorList>
            <consortium name="US DOE Joint Genome Institute"/>
            <person name="Lucas S."/>
            <person name="Copeland A."/>
            <person name="Lapidus A."/>
            <person name="Glavina del Rio T."/>
            <person name="Dalin E."/>
            <person name="Tice H."/>
            <person name="Bruce D."/>
            <person name="Goodwin L."/>
            <person name="Pitluck S."/>
            <person name="Schmutz J."/>
            <person name="Larimer F."/>
            <person name="Land M."/>
            <person name="Hauser L."/>
            <person name="Kyrpides N."/>
            <person name="Mikhailova N."/>
            <person name="Zhao F."/>
            <person name="Li T."/>
            <person name="Liu Z."/>
            <person name="Overmann J."/>
            <person name="Bryant D.A."/>
            <person name="Richardson P."/>
        </authorList>
    </citation>
    <scope>NUCLEOTIDE SEQUENCE [LARGE SCALE GENOMIC DNA]</scope>
    <source>
        <strain evidence="1">NCIB 8327</strain>
    </source>
</reference>
<dbReference type="HOGENOM" id="CLU_053848_0_0_10"/>
<dbReference type="Proteomes" id="UP000008811">
    <property type="component" value="Chromosome"/>
</dbReference>
<protein>
    <submittedName>
        <fullName evidence="1">Methyltransferase type 12</fullName>
    </submittedName>
</protein>